<dbReference type="Proteomes" id="UP001143328">
    <property type="component" value="Unassembled WGS sequence"/>
</dbReference>
<comment type="caution">
    <text evidence="5">The sequence shown here is derived from an EMBL/GenBank/DDBJ whole genome shotgun (WGS) entry which is preliminary data.</text>
</comment>
<dbReference type="SUPFAM" id="SSF48452">
    <property type="entry name" value="TPR-like"/>
    <property type="match status" value="1"/>
</dbReference>
<dbReference type="PROSITE" id="PS50043">
    <property type="entry name" value="HTH_LUXR_2"/>
    <property type="match status" value="1"/>
</dbReference>
<evidence type="ECO:0000256" key="1">
    <source>
        <dbReference type="ARBA" id="ARBA00023015"/>
    </source>
</evidence>
<proteinExistence type="predicted"/>
<keyword evidence="2" id="KW-0238">DNA-binding</keyword>
<keyword evidence="6" id="KW-1185">Reference proteome</keyword>
<protein>
    <submittedName>
        <fullName evidence="5">Helix-turn-helix transcriptional regulator</fullName>
    </submittedName>
</protein>
<dbReference type="PANTHER" id="PTHR44688">
    <property type="entry name" value="DNA-BINDING TRANSCRIPTIONAL ACTIVATOR DEVR_DOSR"/>
    <property type="match status" value="1"/>
</dbReference>
<keyword evidence="3" id="KW-0804">Transcription</keyword>
<dbReference type="RefSeq" id="WP_271194046.1">
    <property type="nucleotide sequence ID" value="NZ_BSFN01000002.1"/>
</dbReference>
<dbReference type="Pfam" id="PF17874">
    <property type="entry name" value="TPR_MalT"/>
    <property type="match status" value="1"/>
</dbReference>
<dbReference type="InterPro" id="IPR027417">
    <property type="entry name" value="P-loop_NTPase"/>
</dbReference>
<dbReference type="InterPro" id="IPR011990">
    <property type="entry name" value="TPR-like_helical_dom_sf"/>
</dbReference>
<dbReference type="GO" id="GO:0003677">
    <property type="term" value="F:DNA binding"/>
    <property type="evidence" value="ECO:0007669"/>
    <property type="project" value="UniProtKB-KW"/>
</dbReference>
<dbReference type="SUPFAM" id="SSF46894">
    <property type="entry name" value="C-terminal effector domain of the bipartite response regulators"/>
    <property type="match status" value="1"/>
</dbReference>
<name>A0A9W6NEI0_9PSED</name>
<dbReference type="AlphaFoldDB" id="A0A9W6NEI0"/>
<dbReference type="InterPro" id="IPR016032">
    <property type="entry name" value="Sig_transdc_resp-reg_C-effctor"/>
</dbReference>
<dbReference type="Gene3D" id="1.25.40.10">
    <property type="entry name" value="Tetratricopeptide repeat domain"/>
    <property type="match status" value="1"/>
</dbReference>
<dbReference type="SMART" id="SM00421">
    <property type="entry name" value="HTH_LUXR"/>
    <property type="match status" value="1"/>
</dbReference>
<accession>A0A9W6NEI0</accession>
<dbReference type="PROSITE" id="PS00622">
    <property type="entry name" value="HTH_LUXR_1"/>
    <property type="match status" value="1"/>
</dbReference>
<dbReference type="InterPro" id="IPR036388">
    <property type="entry name" value="WH-like_DNA-bd_sf"/>
</dbReference>
<reference evidence="5" key="1">
    <citation type="journal article" date="2014" name="Int. J. Syst. Evol. Microbiol.">
        <title>Complete genome sequence of Corynebacterium casei LMG S-19264T (=DSM 44701T), isolated from a smear-ripened cheese.</title>
        <authorList>
            <consortium name="US DOE Joint Genome Institute (JGI-PGF)"/>
            <person name="Walter F."/>
            <person name="Albersmeier A."/>
            <person name="Kalinowski J."/>
            <person name="Ruckert C."/>
        </authorList>
    </citation>
    <scope>NUCLEOTIDE SEQUENCE</scope>
    <source>
        <strain evidence="5">VKM B-2935</strain>
    </source>
</reference>
<evidence type="ECO:0000256" key="2">
    <source>
        <dbReference type="ARBA" id="ARBA00023125"/>
    </source>
</evidence>
<dbReference type="GO" id="GO:0006355">
    <property type="term" value="P:regulation of DNA-templated transcription"/>
    <property type="evidence" value="ECO:0007669"/>
    <property type="project" value="InterPro"/>
</dbReference>
<evidence type="ECO:0000313" key="5">
    <source>
        <dbReference type="EMBL" id="GLK87792.1"/>
    </source>
</evidence>
<dbReference type="InterPro" id="IPR041617">
    <property type="entry name" value="TPR_MalT"/>
</dbReference>
<organism evidence="5 6">
    <name type="scientific">Pseudomonas turukhanskensis</name>
    <dbReference type="NCBI Taxonomy" id="1806536"/>
    <lineage>
        <taxon>Bacteria</taxon>
        <taxon>Pseudomonadati</taxon>
        <taxon>Pseudomonadota</taxon>
        <taxon>Gammaproteobacteria</taxon>
        <taxon>Pseudomonadales</taxon>
        <taxon>Pseudomonadaceae</taxon>
        <taxon>Pseudomonas</taxon>
    </lineage>
</organism>
<dbReference type="Gene3D" id="1.10.10.10">
    <property type="entry name" value="Winged helix-like DNA-binding domain superfamily/Winged helix DNA-binding domain"/>
    <property type="match status" value="1"/>
</dbReference>
<dbReference type="Pfam" id="PF00196">
    <property type="entry name" value="GerE"/>
    <property type="match status" value="1"/>
</dbReference>
<evidence type="ECO:0000256" key="3">
    <source>
        <dbReference type="ARBA" id="ARBA00023163"/>
    </source>
</evidence>
<keyword evidence="1" id="KW-0805">Transcription regulation</keyword>
<dbReference type="PANTHER" id="PTHR44688:SF25">
    <property type="entry name" value="HTH LUXR-TYPE DOMAIN-CONTAINING PROTEIN"/>
    <property type="match status" value="1"/>
</dbReference>
<gene>
    <name evidence="5" type="ORF">GCM10017655_08540</name>
</gene>
<dbReference type="Gene3D" id="3.40.50.300">
    <property type="entry name" value="P-loop containing nucleotide triphosphate hydrolases"/>
    <property type="match status" value="1"/>
</dbReference>
<evidence type="ECO:0000259" key="4">
    <source>
        <dbReference type="PROSITE" id="PS50043"/>
    </source>
</evidence>
<sequence>MHNVHAIGPRPLRLSDSPLPRLPAAHFPRPRLVQALLAGDSRLALICAPAGFGKSVLLNECVRQAPVGTQVVWLDLLGRALTPVELLKRLAKALGRPVEEGDTYDELCSLLSRSETPLWIVLDDYPRDPCAELDDCLDRLLEQAPHTLRWWIGGRRRPAWNLPRLMLQGDLLELDAPALALDEPELNGLLQQHHLELSPELSEQLLHNSEGWVAGVCLLLIKGTAENLPERLASGTPLLNEYIAREVLSGLSPTLLRALSLLAHMPRFSSALCEHVLDEGGAALFEELHARQMFFLGMDSCGEWFRLSRPVAAVLKRQCSAPAPTQAHVRACQWFASHGDVRAAVEHALFANQPDVAANYLQRFGQEQLLVGQSVSQFLQWRHELPASLYSSTPRLITLQAWALLICARLDEVDDCLEDLGRFFPQPSLRQQQQLLAHYQAIQSVLQRQRGQRSAREQALQALDALFDDAWSQRALCYQVLAQQAFSENLLSDAQDYIQEGLKLARLKGSVLFEALLSVDRIHQLTILGETGPALELAELCLQHLQSAGRQGPVLGRLLLLRGSLLASQGHTEAAHASYSAGLHAAEACEDAYIIFGYQGLAELAAQANDFTLAFQLLRKAERLMQWQHVPEVRYRGVLQLAQATLWLRQGEAQRARAALLATLESYQQRDLLAPSGFYDLLPRLRYNLALADLQLGDVRSALDSLHTLSADCERSGYFNLLNRCRFSLVQALLASGQEKNAEAMLRLALETAQQQGVSPELQALHGQFGQWLEQVLPQLAEPLELRILLNQAGAGVPPSPESSPLSAREKMVLEQIALGYSNLQIADRLHISLHTVKTHARRINVKLGVERRTQAVARAKTLGWLM</sequence>
<dbReference type="EMBL" id="BSFN01000002">
    <property type="protein sequence ID" value="GLK87792.1"/>
    <property type="molecule type" value="Genomic_DNA"/>
</dbReference>
<dbReference type="CDD" id="cd06170">
    <property type="entry name" value="LuxR_C_like"/>
    <property type="match status" value="1"/>
</dbReference>
<evidence type="ECO:0000313" key="6">
    <source>
        <dbReference type="Proteomes" id="UP001143328"/>
    </source>
</evidence>
<dbReference type="InterPro" id="IPR000792">
    <property type="entry name" value="Tscrpt_reg_LuxR_C"/>
</dbReference>
<reference evidence="5" key="2">
    <citation type="submission" date="2023-01" db="EMBL/GenBank/DDBJ databases">
        <authorList>
            <person name="Sun Q."/>
            <person name="Evtushenko L."/>
        </authorList>
    </citation>
    <scope>NUCLEOTIDE SEQUENCE</scope>
    <source>
        <strain evidence="5">VKM B-2935</strain>
    </source>
</reference>
<feature type="domain" description="HTH luxR-type" evidence="4">
    <location>
        <begin position="799"/>
        <end position="864"/>
    </location>
</feature>
<dbReference type="PRINTS" id="PR00038">
    <property type="entry name" value="HTHLUXR"/>
</dbReference>
<dbReference type="Pfam" id="PF25873">
    <property type="entry name" value="WHD_MalT"/>
    <property type="match status" value="1"/>
</dbReference>
<dbReference type="InterPro" id="IPR059106">
    <property type="entry name" value="WHD_MalT"/>
</dbReference>